<evidence type="ECO:0000313" key="2">
    <source>
        <dbReference type="EMBL" id="QJD94398.1"/>
    </source>
</evidence>
<sequence length="96" mass="10552">MNPVTTLINNENNIYQQNLKAEAMQNNKTMNMFNNAAAIAINADSDSKKEFYFNNEPSGEVKIIANGEETTFLQSGLILGVLIIFFAGFIAGAIIF</sequence>
<dbReference type="Proteomes" id="UP000503278">
    <property type="component" value="Chromosome"/>
</dbReference>
<name>A0A7L5DVZ6_9SPHI</name>
<keyword evidence="1" id="KW-0812">Transmembrane</keyword>
<dbReference type="AlphaFoldDB" id="A0A7L5DVZ6"/>
<feature type="transmembrane region" description="Helical" evidence="1">
    <location>
        <begin position="76"/>
        <end position="95"/>
    </location>
</feature>
<dbReference type="EMBL" id="CP051682">
    <property type="protein sequence ID" value="QJD94398.1"/>
    <property type="molecule type" value="Genomic_DNA"/>
</dbReference>
<reference evidence="2 3" key="1">
    <citation type="submission" date="2020-04" db="EMBL/GenBank/DDBJ databases">
        <title>Genome sequencing of novel species.</title>
        <authorList>
            <person name="Heo J."/>
            <person name="Kim S.-J."/>
            <person name="Kim J.-S."/>
            <person name="Hong S.-B."/>
            <person name="Kwon S.-W."/>
        </authorList>
    </citation>
    <scope>NUCLEOTIDE SEQUENCE [LARGE SCALE GENOMIC DNA]</scope>
    <source>
        <strain evidence="2 3">F39-2</strain>
    </source>
</reference>
<dbReference type="KEGG" id="mrob:HH214_00175"/>
<dbReference type="RefSeq" id="WP_169605417.1">
    <property type="nucleotide sequence ID" value="NZ_CP051682.1"/>
</dbReference>
<keyword evidence="3" id="KW-1185">Reference proteome</keyword>
<evidence type="ECO:0000313" key="3">
    <source>
        <dbReference type="Proteomes" id="UP000503278"/>
    </source>
</evidence>
<proteinExistence type="predicted"/>
<gene>
    <name evidence="2" type="ORF">HH214_00175</name>
</gene>
<keyword evidence="1" id="KW-1133">Transmembrane helix</keyword>
<evidence type="ECO:0000256" key="1">
    <source>
        <dbReference type="SAM" id="Phobius"/>
    </source>
</evidence>
<keyword evidence="1" id="KW-0472">Membrane</keyword>
<protein>
    <submittedName>
        <fullName evidence="2">Uncharacterized protein</fullName>
    </submittedName>
</protein>
<organism evidence="2 3">
    <name type="scientific">Mucilaginibacter robiniae</name>
    <dbReference type="NCBI Taxonomy" id="2728022"/>
    <lineage>
        <taxon>Bacteria</taxon>
        <taxon>Pseudomonadati</taxon>
        <taxon>Bacteroidota</taxon>
        <taxon>Sphingobacteriia</taxon>
        <taxon>Sphingobacteriales</taxon>
        <taxon>Sphingobacteriaceae</taxon>
        <taxon>Mucilaginibacter</taxon>
    </lineage>
</organism>
<accession>A0A7L5DVZ6</accession>